<keyword evidence="2 5" id="KW-0479">Metal-binding</keyword>
<keyword evidence="5 6" id="KW-0349">Heme</keyword>
<evidence type="ECO:0000313" key="8">
    <source>
        <dbReference type="EMBL" id="KAF1937077.1"/>
    </source>
</evidence>
<dbReference type="PROSITE" id="PS00086">
    <property type="entry name" value="CYTOCHROME_P450"/>
    <property type="match status" value="1"/>
</dbReference>
<evidence type="ECO:0000256" key="1">
    <source>
        <dbReference type="ARBA" id="ARBA00010617"/>
    </source>
</evidence>
<feature type="binding site" description="axial binding residue" evidence="5">
    <location>
        <position position="440"/>
    </location>
    <ligand>
        <name>heme</name>
        <dbReference type="ChEBI" id="CHEBI:30413"/>
    </ligand>
    <ligandPart>
        <name>Fe</name>
        <dbReference type="ChEBI" id="CHEBI:18248"/>
    </ligandPart>
</feature>
<dbReference type="GO" id="GO:0005506">
    <property type="term" value="F:iron ion binding"/>
    <property type="evidence" value="ECO:0007669"/>
    <property type="project" value="InterPro"/>
</dbReference>
<dbReference type="EMBL" id="ML976155">
    <property type="protein sequence ID" value="KAF1937077.1"/>
    <property type="molecule type" value="Genomic_DNA"/>
</dbReference>
<dbReference type="GO" id="GO:0020037">
    <property type="term" value="F:heme binding"/>
    <property type="evidence" value="ECO:0007669"/>
    <property type="project" value="InterPro"/>
</dbReference>
<comment type="cofactor">
    <cofactor evidence="5">
        <name>heme</name>
        <dbReference type="ChEBI" id="CHEBI:30413"/>
    </cofactor>
</comment>
<dbReference type="InterPro" id="IPR050364">
    <property type="entry name" value="Cytochrome_P450_fung"/>
</dbReference>
<dbReference type="OrthoDB" id="1470350at2759"/>
<dbReference type="GO" id="GO:0004497">
    <property type="term" value="F:monooxygenase activity"/>
    <property type="evidence" value="ECO:0007669"/>
    <property type="project" value="UniProtKB-KW"/>
</dbReference>
<keyword evidence="7" id="KW-0472">Membrane</keyword>
<dbReference type="GO" id="GO:0016705">
    <property type="term" value="F:oxidoreductase activity, acting on paired donors, with incorporation or reduction of molecular oxygen"/>
    <property type="evidence" value="ECO:0007669"/>
    <property type="project" value="InterPro"/>
</dbReference>
<dbReference type="PANTHER" id="PTHR46300">
    <property type="entry name" value="P450, PUTATIVE (EUROFUNG)-RELATED-RELATED"/>
    <property type="match status" value="1"/>
</dbReference>
<evidence type="ECO:0000256" key="3">
    <source>
        <dbReference type="ARBA" id="ARBA00023002"/>
    </source>
</evidence>
<protein>
    <submittedName>
        <fullName evidence="8">Cytochrome P450 oxidoreductase</fullName>
    </submittedName>
</protein>
<reference evidence="8" key="1">
    <citation type="journal article" date="2020" name="Stud. Mycol.">
        <title>101 Dothideomycetes genomes: a test case for predicting lifestyles and emergence of pathogens.</title>
        <authorList>
            <person name="Haridas S."/>
            <person name="Albert R."/>
            <person name="Binder M."/>
            <person name="Bloem J."/>
            <person name="Labutti K."/>
            <person name="Salamov A."/>
            <person name="Andreopoulos B."/>
            <person name="Baker S."/>
            <person name="Barry K."/>
            <person name="Bills G."/>
            <person name="Bluhm B."/>
            <person name="Cannon C."/>
            <person name="Castanera R."/>
            <person name="Culley D."/>
            <person name="Daum C."/>
            <person name="Ezra D."/>
            <person name="Gonzalez J."/>
            <person name="Henrissat B."/>
            <person name="Kuo A."/>
            <person name="Liang C."/>
            <person name="Lipzen A."/>
            <person name="Lutzoni F."/>
            <person name="Magnuson J."/>
            <person name="Mondo S."/>
            <person name="Nolan M."/>
            <person name="Ohm R."/>
            <person name="Pangilinan J."/>
            <person name="Park H.-J."/>
            <person name="Ramirez L."/>
            <person name="Alfaro M."/>
            <person name="Sun H."/>
            <person name="Tritt A."/>
            <person name="Yoshinaga Y."/>
            <person name="Zwiers L.-H."/>
            <person name="Turgeon B."/>
            <person name="Goodwin S."/>
            <person name="Spatafora J."/>
            <person name="Crous P."/>
            <person name="Grigoriev I."/>
        </authorList>
    </citation>
    <scope>NUCLEOTIDE SEQUENCE</scope>
    <source>
        <strain evidence="8">CBS 161.51</strain>
    </source>
</reference>
<name>A0A6A5SI69_9PLEO</name>
<keyword evidence="6" id="KW-0503">Monooxygenase</keyword>
<dbReference type="PRINTS" id="PR00385">
    <property type="entry name" value="P450"/>
</dbReference>
<dbReference type="InterPro" id="IPR002401">
    <property type="entry name" value="Cyt_P450_E_grp-I"/>
</dbReference>
<dbReference type="PRINTS" id="PR00463">
    <property type="entry name" value="EP450I"/>
</dbReference>
<evidence type="ECO:0000256" key="5">
    <source>
        <dbReference type="PIRSR" id="PIRSR602401-1"/>
    </source>
</evidence>
<keyword evidence="4 5" id="KW-0408">Iron</keyword>
<dbReference type="InterPro" id="IPR017972">
    <property type="entry name" value="Cyt_P450_CS"/>
</dbReference>
<keyword evidence="7" id="KW-1133">Transmembrane helix</keyword>
<evidence type="ECO:0000256" key="7">
    <source>
        <dbReference type="SAM" id="Phobius"/>
    </source>
</evidence>
<dbReference type="AlphaFoldDB" id="A0A6A5SI69"/>
<keyword evidence="3 6" id="KW-0560">Oxidoreductase</keyword>
<feature type="transmembrane region" description="Helical" evidence="7">
    <location>
        <begin position="285"/>
        <end position="313"/>
    </location>
</feature>
<keyword evidence="9" id="KW-1185">Reference proteome</keyword>
<evidence type="ECO:0000256" key="4">
    <source>
        <dbReference type="ARBA" id="ARBA00023004"/>
    </source>
</evidence>
<dbReference type="SUPFAM" id="SSF48264">
    <property type="entry name" value="Cytochrome P450"/>
    <property type="match status" value="1"/>
</dbReference>
<evidence type="ECO:0000256" key="2">
    <source>
        <dbReference type="ARBA" id="ARBA00022723"/>
    </source>
</evidence>
<accession>A0A6A5SI69</accession>
<comment type="similarity">
    <text evidence="1 6">Belongs to the cytochrome P450 family.</text>
</comment>
<evidence type="ECO:0000256" key="6">
    <source>
        <dbReference type="RuleBase" id="RU000461"/>
    </source>
</evidence>
<dbReference type="Proteomes" id="UP000800038">
    <property type="component" value="Unassembled WGS sequence"/>
</dbReference>
<organism evidence="8 9">
    <name type="scientific">Clathrospora elynae</name>
    <dbReference type="NCBI Taxonomy" id="706981"/>
    <lineage>
        <taxon>Eukaryota</taxon>
        <taxon>Fungi</taxon>
        <taxon>Dikarya</taxon>
        <taxon>Ascomycota</taxon>
        <taxon>Pezizomycotina</taxon>
        <taxon>Dothideomycetes</taxon>
        <taxon>Pleosporomycetidae</taxon>
        <taxon>Pleosporales</taxon>
        <taxon>Diademaceae</taxon>
        <taxon>Clathrospora</taxon>
    </lineage>
</organism>
<evidence type="ECO:0000313" key="9">
    <source>
        <dbReference type="Proteomes" id="UP000800038"/>
    </source>
</evidence>
<sequence>MTQISQTSIFSRQIFCIILLCFFVHRCVRYLTSELPAFGSGLKRLPGPCSTLPYIGRVHDVDRMHAWNAMKKFSDEYNGLFSCTLGGETHIWIAREDVAQDLLCNNAAISSSRADLGAYPGKDHLIRQRKFAHAIMTRNVTNKFDGHLGLETKRLMHELISNPGNYHDLIHLFCARVSSRFAYGSEGSAPEHVVNANQFLGQLGPSGPVTNLVPFLRFLPEWLVHDKRAVRLRQEAEEKLWQGMFDRTKEEYKRSGQLKTYVSASLEMRESGEEGKLLFENEKEAMFAVGMLCTVGIFTIAAPATLFIMAMVLHPEWQKKVRDQIDEVAGDELLDLKHSPRLPILRAAIKECVRWKSTVPLGKWSIFTEDYSYDGYHFPKGAVVHILDIAMSQDPQRYEDPSIYNPDRWLNETSPNYKSPLTNYPRLKGHHVFGRGKRACPGQDLAEAELIVLCGNLLKFFILDPTSDQKGDPIWPDPNKWATDVIGGPLPFECEIRPRDAAMLDMVEKMYRDGFT</sequence>
<proteinExistence type="inferred from homology"/>
<dbReference type="InterPro" id="IPR001128">
    <property type="entry name" value="Cyt_P450"/>
</dbReference>
<dbReference type="Pfam" id="PF00067">
    <property type="entry name" value="p450"/>
    <property type="match status" value="1"/>
</dbReference>
<keyword evidence="7" id="KW-0812">Transmembrane</keyword>
<dbReference type="InterPro" id="IPR036396">
    <property type="entry name" value="Cyt_P450_sf"/>
</dbReference>
<gene>
    <name evidence="8" type="ORF">EJ02DRAFT_412958</name>
</gene>
<dbReference type="Gene3D" id="1.10.630.10">
    <property type="entry name" value="Cytochrome P450"/>
    <property type="match status" value="1"/>
</dbReference>
<dbReference type="PANTHER" id="PTHR46300:SF6">
    <property type="entry name" value="CYTOCHROME P450 2C30"/>
    <property type="match status" value="1"/>
</dbReference>